<dbReference type="AlphaFoldDB" id="A0A7W0HQZ3"/>
<proteinExistence type="predicted"/>
<gene>
    <name evidence="2" type="ORF">HNR30_003759</name>
</gene>
<dbReference type="Proteomes" id="UP000530928">
    <property type="component" value="Unassembled WGS sequence"/>
</dbReference>
<evidence type="ECO:0000259" key="1">
    <source>
        <dbReference type="Pfam" id="PF01345"/>
    </source>
</evidence>
<dbReference type="Pfam" id="PF01345">
    <property type="entry name" value="DUF11"/>
    <property type="match status" value="1"/>
</dbReference>
<keyword evidence="3" id="KW-1185">Reference proteome</keyword>
<feature type="domain" description="DUF11" evidence="1">
    <location>
        <begin position="19"/>
        <end position="133"/>
    </location>
</feature>
<evidence type="ECO:0000313" key="3">
    <source>
        <dbReference type="Proteomes" id="UP000530928"/>
    </source>
</evidence>
<protein>
    <recommendedName>
        <fullName evidence="1">DUF11 domain-containing protein</fullName>
    </recommendedName>
</protein>
<dbReference type="GO" id="GO:0005975">
    <property type="term" value="P:carbohydrate metabolic process"/>
    <property type="evidence" value="ECO:0007669"/>
    <property type="project" value="UniProtKB-ARBA"/>
</dbReference>
<dbReference type="RefSeq" id="WP_181611187.1">
    <property type="nucleotide sequence ID" value="NZ_BAABAM010000003.1"/>
</dbReference>
<reference evidence="2 3" key="1">
    <citation type="submission" date="2020-07" db="EMBL/GenBank/DDBJ databases">
        <title>Genomic Encyclopedia of Type Strains, Phase IV (KMG-IV): sequencing the most valuable type-strain genomes for metagenomic binning, comparative biology and taxonomic classification.</title>
        <authorList>
            <person name="Goeker M."/>
        </authorList>
    </citation>
    <scope>NUCLEOTIDE SEQUENCE [LARGE SCALE GENOMIC DNA]</scope>
    <source>
        <strain evidence="2 3">DSM 45533</strain>
    </source>
</reference>
<accession>A0A7W0HQZ3</accession>
<evidence type="ECO:0000313" key="2">
    <source>
        <dbReference type="EMBL" id="MBA2892405.1"/>
    </source>
</evidence>
<dbReference type="Gene3D" id="2.60.40.10">
    <property type="entry name" value="Immunoglobulins"/>
    <property type="match status" value="1"/>
</dbReference>
<organism evidence="2 3">
    <name type="scientific">Nonomuraea soli</name>
    <dbReference type="NCBI Taxonomy" id="1032476"/>
    <lineage>
        <taxon>Bacteria</taxon>
        <taxon>Bacillati</taxon>
        <taxon>Actinomycetota</taxon>
        <taxon>Actinomycetes</taxon>
        <taxon>Streptosporangiales</taxon>
        <taxon>Streptosporangiaceae</taxon>
        <taxon>Nonomuraea</taxon>
    </lineage>
</organism>
<dbReference type="InterPro" id="IPR001434">
    <property type="entry name" value="OmcB-like_DUF11"/>
</dbReference>
<dbReference type="EMBL" id="JACDUR010000004">
    <property type="protein sequence ID" value="MBA2892405.1"/>
    <property type="molecule type" value="Genomic_DNA"/>
</dbReference>
<comment type="caution">
    <text evidence="2">The sequence shown here is derived from an EMBL/GenBank/DDBJ whole genome shotgun (WGS) entry which is preliminary data.</text>
</comment>
<name>A0A7W0HQZ3_9ACTN</name>
<sequence length="249" mass="26324">MAVIVAPGAVYAGEWGSADLSVQLSSHPGIAQPGQPILYRVRVKNAGPGDAVLPVLKVTLPRDVDIVGVNVATCRPGRTAHEVTCPSSSDVLAGGTGEVQISGVVRPGAIGPLRAVASLTSEVSDDNEADNTHMTFTRVDEGADLQVRLRSAGSHQLSAVVRNRGPRAVRDALLYFRTGASRLISAQGARCRPRPGHVLCRLRTVGSGKRLRLRLALGGRRRPVVASVYSTVLGDRRPANNVSRVMLRP</sequence>
<dbReference type="InterPro" id="IPR013783">
    <property type="entry name" value="Ig-like_fold"/>
</dbReference>